<dbReference type="InterPro" id="IPR012338">
    <property type="entry name" value="Beta-lactam/transpept-like"/>
</dbReference>
<dbReference type="InterPro" id="IPR050515">
    <property type="entry name" value="Beta-lactam/transpept"/>
</dbReference>
<dbReference type="Pfam" id="PF03717">
    <property type="entry name" value="PBP_dimer"/>
    <property type="match status" value="1"/>
</dbReference>
<dbReference type="GO" id="GO:0004180">
    <property type="term" value="F:carboxypeptidase activity"/>
    <property type="evidence" value="ECO:0007669"/>
    <property type="project" value="UniProtKB-KW"/>
</dbReference>
<dbReference type="PANTHER" id="PTHR30627">
    <property type="entry name" value="PEPTIDOGLYCAN D,D-TRANSPEPTIDASE"/>
    <property type="match status" value="1"/>
</dbReference>
<dbReference type="InterPro" id="IPR036138">
    <property type="entry name" value="PBP_dimer_sf"/>
</dbReference>
<name>A0A7Z0HXQ7_9RHOB</name>
<evidence type="ECO:0000256" key="1">
    <source>
        <dbReference type="ARBA" id="ARBA00004370"/>
    </source>
</evidence>
<evidence type="ECO:0000313" key="7">
    <source>
        <dbReference type="EMBL" id="NYS24238.1"/>
    </source>
</evidence>
<dbReference type="Proteomes" id="UP000529417">
    <property type="component" value="Unassembled WGS sequence"/>
</dbReference>
<dbReference type="SUPFAM" id="SSF56601">
    <property type="entry name" value="beta-lactamase/transpeptidase-like"/>
    <property type="match status" value="1"/>
</dbReference>
<comment type="caution">
    <text evidence="7">The sequence shown here is derived from an EMBL/GenBank/DDBJ whole genome shotgun (WGS) entry which is preliminary data.</text>
</comment>
<proteinExistence type="predicted"/>
<dbReference type="GO" id="GO:0005886">
    <property type="term" value="C:plasma membrane"/>
    <property type="evidence" value="ECO:0007669"/>
    <property type="project" value="TreeGrafter"/>
</dbReference>
<dbReference type="RefSeq" id="WP_179904942.1">
    <property type="nucleotide sequence ID" value="NZ_JACBXS010000006.1"/>
</dbReference>
<evidence type="ECO:0000259" key="5">
    <source>
        <dbReference type="Pfam" id="PF00905"/>
    </source>
</evidence>
<evidence type="ECO:0000256" key="3">
    <source>
        <dbReference type="ARBA" id="ARBA00023136"/>
    </source>
</evidence>
<reference evidence="7 8" key="1">
    <citation type="journal article" date="2000" name="Arch. Microbiol.">
        <title>Rhodobaca bogoriensis gen. nov. and sp. nov., an alkaliphilic purple nonsulfur bacterium from African Rift Valley soda lakes.</title>
        <authorList>
            <person name="Milford A.D."/>
            <person name="Achenbach L.A."/>
            <person name="Jung D.O."/>
            <person name="Madigan M.T."/>
        </authorList>
    </citation>
    <scope>NUCLEOTIDE SEQUENCE [LARGE SCALE GENOMIC DNA]</scope>
    <source>
        <strain evidence="7 8">2376</strain>
    </source>
</reference>
<feature type="domain" description="Penicillin-binding protein dimerisation" evidence="6">
    <location>
        <begin position="86"/>
        <end position="223"/>
    </location>
</feature>
<dbReference type="SUPFAM" id="SSF56519">
    <property type="entry name" value="Penicillin binding protein dimerisation domain"/>
    <property type="match status" value="1"/>
</dbReference>
<feature type="domain" description="Penicillin-binding protein transpeptidase" evidence="5">
    <location>
        <begin position="261"/>
        <end position="550"/>
    </location>
</feature>
<evidence type="ECO:0000256" key="2">
    <source>
        <dbReference type="ARBA" id="ARBA00022645"/>
    </source>
</evidence>
<keyword evidence="2" id="KW-0645">Protease</keyword>
<accession>A0A7Z0HXQ7</accession>
<dbReference type="Gene3D" id="3.40.710.10">
    <property type="entry name" value="DD-peptidase/beta-lactamase superfamily"/>
    <property type="match status" value="1"/>
</dbReference>
<dbReference type="InterPro" id="IPR005311">
    <property type="entry name" value="PBP_dimer"/>
</dbReference>
<keyword evidence="8" id="KW-1185">Reference proteome</keyword>
<dbReference type="InterPro" id="IPR001460">
    <property type="entry name" value="PCN-bd_Tpept"/>
</dbReference>
<dbReference type="EMBL" id="JACBXS010000006">
    <property type="protein sequence ID" value="NYS24238.1"/>
    <property type="molecule type" value="Genomic_DNA"/>
</dbReference>
<comment type="subcellular location">
    <subcellularLocation>
        <location evidence="1">Membrane</location>
    </subcellularLocation>
</comment>
<dbReference type="Pfam" id="PF00905">
    <property type="entry name" value="Transpeptidase"/>
    <property type="match status" value="1"/>
</dbReference>
<keyword evidence="4" id="KW-1133">Transmembrane helix</keyword>
<feature type="transmembrane region" description="Helical" evidence="4">
    <location>
        <begin position="49"/>
        <end position="72"/>
    </location>
</feature>
<sequence>MIRTPLRPLARILQARQRGENPDHIERENLRLRIEAMRDTARARAESRLLVMAGVFLAGFVLIGAQMALLAATEPMAPTPGRTEAISSERADILDRNGRVLATNLTTHALYAETRHMVDPVRAARELGAIFPDIDAARLERQFTDPNRRFVWVRARLSPEQRQAVHDIGEPGLMFGQRKMRIYPNGTLAAHVLGGASFGEQGVRAAEVIGVAGVEHHFDERLRDPALLDRPLQLSLDMTIQAVVTEVLSSGMRMLGARGASAVIMDPHSGEVIALVSLPDFDPNNRPPPPTEGEPADSVLFNRAVQGYYELGSVMKSFTVAQALDDGMLTPDTMVDTRSPMQVGRFRISDFRNYGPQLSATDVIVRSSNVGTARLAQQIGPQSQRDFLDKLGFLSGVPVELAETLRARPLLPGNWSELSAMTISYGHGLTTSPLQLAAGYSTLVNGGYLVTPTLERQPGRGVGEQVISERTSAQMRYMLHQVVERGTASFARIPGYAVGGKTGSADKPKASGGGYYEGKVLATFVGAFPMDNPRYVIAVTLDEPEDTTGSEPRRTAGWTAVPVTGEIVRRIAPLLDLRPRPASEIEQAMQNALAAAR</sequence>
<protein>
    <submittedName>
        <fullName evidence="7">Penicillin-binding protein 2</fullName>
    </submittedName>
</protein>
<keyword evidence="2" id="KW-0378">Hydrolase</keyword>
<evidence type="ECO:0000259" key="6">
    <source>
        <dbReference type="Pfam" id="PF03717"/>
    </source>
</evidence>
<dbReference type="AlphaFoldDB" id="A0A7Z0HXQ7"/>
<organism evidence="7 8">
    <name type="scientific">Rhabdonatronobacter sediminivivens</name>
    <dbReference type="NCBI Taxonomy" id="2743469"/>
    <lineage>
        <taxon>Bacteria</taxon>
        <taxon>Pseudomonadati</taxon>
        <taxon>Pseudomonadota</taxon>
        <taxon>Alphaproteobacteria</taxon>
        <taxon>Rhodobacterales</taxon>
        <taxon>Paracoccaceae</taxon>
        <taxon>Rhabdonatronobacter</taxon>
    </lineage>
</organism>
<keyword evidence="2" id="KW-0121">Carboxypeptidase</keyword>
<dbReference type="Gene3D" id="3.30.450.330">
    <property type="match status" value="1"/>
</dbReference>
<evidence type="ECO:0000313" key="8">
    <source>
        <dbReference type="Proteomes" id="UP000529417"/>
    </source>
</evidence>
<dbReference type="GO" id="GO:0071555">
    <property type="term" value="P:cell wall organization"/>
    <property type="evidence" value="ECO:0007669"/>
    <property type="project" value="TreeGrafter"/>
</dbReference>
<keyword evidence="3 4" id="KW-0472">Membrane</keyword>
<keyword evidence="4" id="KW-0812">Transmembrane</keyword>
<dbReference type="PANTHER" id="PTHR30627:SF1">
    <property type="entry name" value="PEPTIDOGLYCAN D,D-TRANSPEPTIDASE FTSI"/>
    <property type="match status" value="1"/>
</dbReference>
<gene>
    <name evidence="7" type="ORF">HUK65_04465</name>
</gene>
<dbReference type="Gene3D" id="3.90.1310.10">
    <property type="entry name" value="Penicillin-binding protein 2a (Domain 2)"/>
    <property type="match status" value="1"/>
</dbReference>
<dbReference type="GO" id="GO:0008658">
    <property type="term" value="F:penicillin binding"/>
    <property type="evidence" value="ECO:0007669"/>
    <property type="project" value="InterPro"/>
</dbReference>
<evidence type="ECO:0000256" key="4">
    <source>
        <dbReference type="SAM" id="Phobius"/>
    </source>
</evidence>